<evidence type="ECO:0000313" key="7">
    <source>
        <dbReference type="EMBL" id="ARJ57142.1"/>
    </source>
</evidence>
<dbReference type="GO" id="GO:0016020">
    <property type="term" value="C:membrane"/>
    <property type="evidence" value="ECO:0007669"/>
    <property type="project" value="UniProtKB-SubCell"/>
</dbReference>
<keyword evidence="3 5" id="KW-1133">Transmembrane helix</keyword>
<feature type="transmembrane region" description="Helical" evidence="5">
    <location>
        <begin position="23"/>
        <end position="45"/>
    </location>
</feature>
<evidence type="ECO:0000259" key="6">
    <source>
        <dbReference type="Pfam" id="PF04335"/>
    </source>
</evidence>
<dbReference type="STRING" id="1121267.CCUN_1559"/>
<dbReference type="AlphaFoldDB" id="A0A1W6BYJ6"/>
<reference evidence="7 8" key="1">
    <citation type="submission" date="2017-04" db="EMBL/GenBank/DDBJ databases">
        <title>Complete genome sequence of the Campylobacter cuniculorum type strain LMG24588.</title>
        <authorList>
            <person name="Miller W.G."/>
            <person name="Yee E."/>
            <person name="Revez J."/>
            <person name="Bono J.L."/>
            <person name="Rossi M."/>
        </authorList>
    </citation>
    <scope>NUCLEOTIDE SEQUENCE [LARGE SCALE GENOMIC DNA]</scope>
    <source>
        <strain evidence="7 8">LMG 24588</strain>
    </source>
</reference>
<dbReference type="EMBL" id="CP020867">
    <property type="protein sequence ID" value="ARJ57142.1"/>
    <property type="molecule type" value="Genomic_DNA"/>
</dbReference>
<keyword evidence="4 5" id="KW-0472">Membrane</keyword>
<dbReference type="Proteomes" id="UP000192902">
    <property type="component" value="Chromosome"/>
</dbReference>
<protein>
    <submittedName>
        <fullName evidence="7">Type IV secretion system protein VirB8</fullName>
    </submittedName>
</protein>
<proteinExistence type="predicted"/>
<dbReference type="OrthoDB" id="5353980at2"/>
<keyword evidence="2 5" id="KW-0812">Transmembrane</keyword>
<evidence type="ECO:0000313" key="8">
    <source>
        <dbReference type="Proteomes" id="UP000192902"/>
    </source>
</evidence>
<dbReference type="InterPro" id="IPR032710">
    <property type="entry name" value="NTF2-like_dom_sf"/>
</dbReference>
<name>A0A1W6BYJ6_9BACT</name>
<evidence type="ECO:0000256" key="4">
    <source>
        <dbReference type="ARBA" id="ARBA00023136"/>
    </source>
</evidence>
<feature type="domain" description="Bacterial virulence protein VirB8" evidence="6">
    <location>
        <begin position="17"/>
        <end position="205"/>
    </location>
</feature>
<accession>A0A1W6BYJ6</accession>
<dbReference type="eggNOG" id="COG3736">
    <property type="taxonomic scope" value="Bacteria"/>
</dbReference>
<evidence type="ECO:0000256" key="1">
    <source>
        <dbReference type="ARBA" id="ARBA00004167"/>
    </source>
</evidence>
<dbReference type="SUPFAM" id="SSF54427">
    <property type="entry name" value="NTF2-like"/>
    <property type="match status" value="1"/>
</dbReference>
<dbReference type="KEGG" id="ccun:CCUN_1559"/>
<dbReference type="Gene3D" id="3.10.450.230">
    <property type="entry name" value="VirB8 protein"/>
    <property type="match status" value="1"/>
</dbReference>
<dbReference type="CDD" id="cd16424">
    <property type="entry name" value="VirB8"/>
    <property type="match status" value="1"/>
</dbReference>
<comment type="subcellular location">
    <subcellularLocation>
        <location evidence="1">Membrane</location>
        <topology evidence="1">Single-pass membrane protein</topology>
    </subcellularLocation>
</comment>
<evidence type="ECO:0000256" key="2">
    <source>
        <dbReference type="ARBA" id="ARBA00022692"/>
    </source>
</evidence>
<dbReference type="RefSeq" id="WP_027305941.1">
    <property type="nucleotide sequence ID" value="NZ_CP020867.1"/>
</dbReference>
<dbReference type="Pfam" id="PF04335">
    <property type="entry name" value="VirB8"/>
    <property type="match status" value="1"/>
</dbReference>
<evidence type="ECO:0000256" key="3">
    <source>
        <dbReference type="ARBA" id="ARBA00022989"/>
    </source>
</evidence>
<sequence>MIVKDNKKDPHFIYKLERNVKAYMLYTIIILAFIIVLLALAISFLTPLKETKPYLVMFSNAESNFVKIAEANLDIRSDVGLLKSIISGYVQNRESINRIDDIQRYELIRVQSDRSVWEAFQNLVKSKNSVYTTSNLYRAVKIINVAILSKNVATVDFTIEQSNKQRTELRWFNYRATLNYDFVPNEDTYSSNLSNPTGFVVKEYALSNINFNEKEKQ</sequence>
<dbReference type="InterPro" id="IPR007430">
    <property type="entry name" value="VirB8"/>
</dbReference>
<evidence type="ECO:0000256" key="5">
    <source>
        <dbReference type="SAM" id="Phobius"/>
    </source>
</evidence>
<gene>
    <name evidence="7" type="ORF">CCUN_1559</name>
</gene>
<organism evidence="7 8">
    <name type="scientific">Campylobacter cuniculorum DSM 23162 = LMG 24588</name>
    <dbReference type="NCBI Taxonomy" id="1121267"/>
    <lineage>
        <taxon>Bacteria</taxon>
        <taxon>Pseudomonadati</taxon>
        <taxon>Campylobacterota</taxon>
        <taxon>Epsilonproteobacteria</taxon>
        <taxon>Campylobacterales</taxon>
        <taxon>Campylobacteraceae</taxon>
        <taxon>Campylobacter</taxon>
    </lineage>
</organism>